<protein>
    <recommendedName>
        <fullName evidence="10">M18 family aminopeptidase</fullName>
        <ecNumber evidence="10">3.4.11.-</ecNumber>
    </recommendedName>
</protein>
<evidence type="ECO:0000256" key="8">
    <source>
        <dbReference type="ARBA" id="ARBA00023049"/>
    </source>
</evidence>
<dbReference type="InterPro" id="IPR001948">
    <property type="entry name" value="Peptidase_M18"/>
</dbReference>
<evidence type="ECO:0000256" key="9">
    <source>
        <dbReference type="RuleBase" id="RU004386"/>
    </source>
</evidence>
<keyword evidence="6 9" id="KW-0378">Hydrolase</keyword>
<keyword evidence="5 9" id="KW-0479">Metal-binding</keyword>
<dbReference type="PANTHER" id="PTHR28570">
    <property type="entry name" value="ASPARTYL AMINOPEPTIDASE"/>
    <property type="match status" value="1"/>
</dbReference>
<comment type="similarity">
    <text evidence="2 9">Belongs to the peptidase M18 family.</text>
</comment>
<dbReference type="SUPFAM" id="SSF101821">
    <property type="entry name" value="Aminopeptidase/glucanase lid domain"/>
    <property type="match status" value="1"/>
</dbReference>
<sequence length="466" mass="51863">MLKEIEKRIVCAWEKYSDADKKEVFDFSNRYKDFISKAKTERECVVKLIEIAKSNGYKDLDEIIKKGEKIKVGDRLYSTNKGKSLAMFIIGDEPLENGLRIVGSHIDAPRIDLKANPLYEDSNLAMMETHYYGGIKKYQWVALPLAIHGVIIKKDGSLINISIGEDDEDPVVGISDLLIHLSSDQLGKKASVVIEGEDLNLLVGSIPVNDEGAKEKVKENILALLKEKYDIEEEDFVSSELEIVPAGKARDYGLDRSMVMGYGHDDRICAYTSFEAMLSVKNTNKTCVGLFVDKEEIGSVGATGMTSRYFENILAEVMDRLGDYSELKLRRALANSKFLSADVTVAYDPNFPSVVEKKNTAFLGNGVVFSKYTGARGKSGCNDANPEFIAHLRNIMDKNNVTWQTGELGKVDQGGGGTIAYILAQYNMEVIDCGVALQNMHAPYEVASKADIYETMRCYKVFYEEA</sequence>
<gene>
    <name evidence="11" type="primary">apeA</name>
    <name evidence="11" type="ORF">ERS852473_00140</name>
</gene>
<keyword evidence="12" id="KW-1185">Reference proteome</keyword>
<evidence type="ECO:0000256" key="1">
    <source>
        <dbReference type="ARBA" id="ARBA00001947"/>
    </source>
</evidence>
<keyword evidence="4 9" id="KW-0645">Protease</keyword>
<dbReference type="GO" id="GO:0004177">
    <property type="term" value="F:aminopeptidase activity"/>
    <property type="evidence" value="ECO:0007669"/>
    <property type="project" value="UniProtKB-KW"/>
</dbReference>
<dbReference type="NCBIfam" id="NF002600">
    <property type="entry name" value="PRK02256.1"/>
    <property type="match status" value="1"/>
</dbReference>
<dbReference type="EMBL" id="CYZR01000001">
    <property type="protein sequence ID" value="CUN44163.1"/>
    <property type="molecule type" value="Genomic_DNA"/>
</dbReference>
<keyword evidence="8 9" id="KW-0482">Metalloprotease</keyword>
<dbReference type="SUPFAM" id="SSF53187">
    <property type="entry name" value="Zn-dependent exopeptidases"/>
    <property type="match status" value="1"/>
</dbReference>
<dbReference type="PRINTS" id="PR00932">
    <property type="entry name" value="AMINO1PTASE"/>
</dbReference>
<evidence type="ECO:0000256" key="5">
    <source>
        <dbReference type="ARBA" id="ARBA00022723"/>
    </source>
</evidence>
<reference evidence="11 12" key="1">
    <citation type="submission" date="2015-09" db="EMBL/GenBank/DDBJ databases">
        <authorList>
            <consortium name="Pathogen Informatics"/>
            <person name="Wu L."/>
            <person name="Ma J."/>
        </authorList>
    </citation>
    <scope>NUCLEOTIDE SEQUENCE [LARGE SCALE GENOMIC DNA]</scope>
    <source>
        <strain evidence="11 12">2789STDY5834858</strain>
    </source>
</reference>
<comment type="caution">
    <text evidence="11">The sequence shown here is derived from an EMBL/GenBank/DDBJ whole genome shotgun (WGS) entry which is preliminary data.</text>
</comment>
<dbReference type="Gene3D" id="2.30.250.10">
    <property type="entry name" value="Aminopeptidase i, Domain 2"/>
    <property type="match status" value="1"/>
</dbReference>
<dbReference type="CDD" id="cd05659">
    <property type="entry name" value="M18_API"/>
    <property type="match status" value="1"/>
</dbReference>
<accession>A0ABP2AQY5</accession>
<evidence type="ECO:0000313" key="11">
    <source>
        <dbReference type="EMBL" id="CUN44163.1"/>
    </source>
</evidence>
<evidence type="ECO:0000256" key="2">
    <source>
        <dbReference type="ARBA" id="ARBA00008290"/>
    </source>
</evidence>
<evidence type="ECO:0000256" key="3">
    <source>
        <dbReference type="ARBA" id="ARBA00022438"/>
    </source>
</evidence>
<dbReference type="Proteomes" id="UP000095488">
    <property type="component" value="Unassembled WGS sequence"/>
</dbReference>
<evidence type="ECO:0000256" key="6">
    <source>
        <dbReference type="ARBA" id="ARBA00022801"/>
    </source>
</evidence>
<keyword evidence="3 9" id="KW-0031">Aminopeptidase</keyword>
<evidence type="ECO:0000313" key="12">
    <source>
        <dbReference type="Proteomes" id="UP000095488"/>
    </source>
</evidence>
<evidence type="ECO:0000256" key="10">
    <source>
        <dbReference type="RuleBase" id="RU004387"/>
    </source>
</evidence>
<dbReference type="InterPro" id="IPR023358">
    <property type="entry name" value="Peptidase_M18_dom2"/>
</dbReference>
<dbReference type="RefSeq" id="WP_055257046.1">
    <property type="nucleotide sequence ID" value="NZ_BCMW01000003.1"/>
</dbReference>
<organism evidence="11 12">
    <name type="scientific">Sarcina ventriculi</name>
    <name type="common">Clostridium ventriculi</name>
    <dbReference type="NCBI Taxonomy" id="1267"/>
    <lineage>
        <taxon>Bacteria</taxon>
        <taxon>Bacillati</taxon>
        <taxon>Bacillota</taxon>
        <taxon>Clostridia</taxon>
        <taxon>Eubacteriales</taxon>
        <taxon>Clostridiaceae</taxon>
        <taxon>Sarcina</taxon>
    </lineage>
</organism>
<dbReference type="Pfam" id="PF02127">
    <property type="entry name" value="Peptidase_M18"/>
    <property type="match status" value="1"/>
</dbReference>
<evidence type="ECO:0000256" key="7">
    <source>
        <dbReference type="ARBA" id="ARBA00022833"/>
    </source>
</evidence>
<evidence type="ECO:0000256" key="4">
    <source>
        <dbReference type="ARBA" id="ARBA00022670"/>
    </source>
</evidence>
<dbReference type="EC" id="3.4.11.-" evidence="10"/>
<name>A0ABP2AQY5_SARVE</name>
<keyword evidence="7 9" id="KW-0862">Zinc</keyword>
<dbReference type="Gene3D" id="3.40.630.10">
    <property type="entry name" value="Zn peptidases"/>
    <property type="match status" value="1"/>
</dbReference>
<comment type="cofactor">
    <cofactor evidence="1 10">
        <name>Zn(2+)</name>
        <dbReference type="ChEBI" id="CHEBI:29105"/>
    </cofactor>
</comment>
<dbReference type="PANTHER" id="PTHR28570:SF2">
    <property type="entry name" value="M18 FAMILY AMINOPEPTIDASE 1-RELATED"/>
    <property type="match status" value="1"/>
</dbReference>
<proteinExistence type="inferred from homology"/>